<comment type="caution">
    <text evidence="1">The sequence shown here is derived from an EMBL/GenBank/DDBJ whole genome shotgun (WGS) entry which is preliminary data.</text>
</comment>
<sequence length="131" mass="14179">MPWRQILTYETRGYRITGEDGSPDALDVTAEKEGPVLHVPPPASRSDGLLQASLRLRALSNRNKPKSTVPVTGAGALGMKVSVRRAVQEEEFSSPASAPITKALHQAAAPSPSLVSRASNHRLYLLRFHSQ</sequence>
<name>A0A4Z2GAE3_9TELE</name>
<proteinExistence type="predicted"/>
<evidence type="ECO:0000313" key="2">
    <source>
        <dbReference type="Proteomes" id="UP000314294"/>
    </source>
</evidence>
<accession>A0A4Z2GAE3</accession>
<organism evidence="1 2">
    <name type="scientific">Liparis tanakae</name>
    <name type="common">Tanaka's snailfish</name>
    <dbReference type="NCBI Taxonomy" id="230148"/>
    <lineage>
        <taxon>Eukaryota</taxon>
        <taxon>Metazoa</taxon>
        <taxon>Chordata</taxon>
        <taxon>Craniata</taxon>
        <taxon>Vertebrata</taxon>
        <taxon>Euteleostomi</taxon>
        <taxon>Actinopterygii</taxon>
        <taxon>Neopterygii</taxon>
        <taxon>Teleostei</taxon>
        <taxon>Neoteleostei</taxon>
        <taxon>Acanthomorphata</taxon>
        <taxon>Eupercaria</taxon>
        <taxon>Perciformes</taxon>
        <taxon>Cottioidei</taxon>
        <taxon>Cottales</taxon>
        <taxon>Liparidae</taxon>
        <taxon>Liparis</taxon>
    </lineage>
</organism>
<protein>
    <submittedName>
        <fullName evidence="1">Uncharacterized protein</fullName>
    </submittedName>
</protein>
<reference evidence="1 2" key="1">
    <citation type="submission" date="2019-03" db="EMBL/GenBank/DDBJ databases">
        <title>First draft genome of Liparis tanakae, snailfish: a comprehensive survey of snailfish specific genes.</title>
        <authorList>
            <person name="Kim W."/>
            <person name="Song I."/>
            <person name="Jeong J.-H."/>
            <person name="Kim D."/>
            <person name="Kim S."/>
            <person name="Ryu S."/>
            <person name="Song J.Y."/>
            <person name="Lee S.K."/>
        </authorList>
    </citation>
    <scope>NUCLEOTIDE SEQUENCE [LARGE SCALE GENOMIC DNA]</scope>
    <source>
        <tissue evidence="1">Muscle</tissue>
    </source>
</reference>
<dbReference type="Proteomes" id="UP000314294">
    <property type="component" value="Unassembled WGS sequence"/>
</dbReference>
<evidence type="ECO:0000313" key="1">
    <source>
        <dbReference type="EMBL" id="TNN49764.1"/>
    </source>
</evidence>
<keyword evidence="2" id="KW-1185">Reference proteome</keyword>
<dbReference type="AlphaFoldDB" id="A0A4Z2GAE3"/>
<dbReference type="EMBL" id="SRLO01000642">
    <property type="protein sequence ID" value="TNN49764.1"/>
    <property type="molecule type" value="Genomic_DNA"/>
</dbReference>
<gene>
    <name evidence="1" type="ORF">EYF80_040056</name>
</gene>